<sequence>MWSNMGEILEFQGKYRVISIFCYIATSIDDRITDKKLTSDLNRQWHSVENSIEIFEKCYCLGVHGFVRNKNLKLLSVFRYTCILPAVIYFPFTASLVVVYHDFSTGNLPAAGFSIVSEK</sequence>
<protein>
    <submittedName>
        <fullName evidence="2">Uncharacterized protein</fullName>
    </submittedName>
</protein>
<evidence type="ECO:0000256" key="1">
    <source>
        <dbReference type="SAM" id="Phobius"/>
    </source>
</evidence>
<keyword evidence="1" id="KW-0472">Membrane</keyword>
<comment type="caution">
    <text evidence="2">The sequence shown here is derived from an EMBL/GenBank/DDBJ whole genome shotgun (WGS) entry which is preliminary data.</text>
</comment>
<dbReference type="Proteomes" id="UP001209540">
    <property type="component" value="Unassembled WGS sequence"/>
</dbReference>
<proteinExistence type="predicted"/>
<dbReference type="AlphaFoldDB" id="A0AAD5KDC2"/>
<evidence type="ECO:0000313" key="2">
    <source>
        <dbReference type="EMBL" id="KAI9266817.1"/>
    </source>
</evidence>
<keyword evidence="1" id="KW-1133">Transmembrane helix</keyword>
<reference evidence="2" key="2">
    <citation type="submission" date="2023-02" db="EMBL/GenBank/DDBJ databases">
        <authorList>
            <consortium name="DOE Joint Genome Institute"/>
            <person name="Mondo S.J."/>
            <person name="Chang Y."/>
            <person name="Wang Y."/>
            <person name="Ahrendt S."/>
            <person name="Andreopoulos W."/>
            <person name="Barry K."/>
            <person name="Beard J."/>
            <person name="Benny G.L."/>
            <person name="Blankenship S."/>
            <person name="Bonito G."/>
            <person name="Cuomo C."/>
            <person name="Desiro A."/>
            <person name="Gervers K.A."/>
            <person name="Hundley H."/>
            <person name="Kuo A."/>
            <person name="LaButti K."/>
            <person name="Lang B.F."/>
            <person name="Lipzen A."/>
            <person name="O'Donnell K."/>
            <person name="Pangilinan J."/>
            <person name="Reynolds N."/>
            <person name="Sandor L."/>
            <person name="Smith M.W."/>
            <person name="Tsang A."/>
            <person name="Grigoriev I.V."/>
            <person name="Stajich J.E."/>
            <person name="Spatafora J.W."/>
        </authorList>
    </citation>
    <scope>NUCLEOTIDE SEQUENCE</scope>
    <source>
        <strain evidence="2">RSA 2281</strain>
    </source>
</reference>
<evidence type="ECO:0000313" key="3">
    <source>
        <dbReference type="Proteomes" id="UP001209540"/>
    </source>
</evidence>
<accession>A0AAD5KDC2</accession>
<dbReference type="EMBL" id="JAIXMP010000010">
    <property type="protein sequence ID" value="KAI9266817.1"/>
    <property type="molecule type" value="Genomic_DNA"/>
</dbReference>
<reference evidence="2" key="1">
    <citation type="journal article" date="2022" name="IScience">
        <title>Evolution of zygomycete secretomes and the origins of terrestrial fungal ecologies.</title>
        <authorList>
            <person name="Chang Y."/>
            <person name="Wang Y."/>
            <person name="Mondo S."/>
            <person name="Ahrendt S."/>
            <person name="Andreopoulos W."/>
            <person name="Barry K."/>
            <person name="Beard J."/>
            <person name="Benny G.L."/>
            <person name="Blankenship S."/>
            <person name="Bonito G."/>
            <person name="Cuomo C."/>
            <person name="Desiro A."/>
            <person name="Gervers K.A."/>
            <person name="Hundley H."/>
            <person name="Kuo A."/>
            <person name="LaButti K."/>
            <person name="Lang B.F."/>
            <person name="Lipzen A."/>
            <person name="O'Donnell K."/>
            <person name="Pangilinan J."/>
            <person name="Reynolds N."/>
            <person name="Sandor L."/>
            <person name="Smith M.E."/>
            <person name="Tsang A."/>
            <person name="Grigoriev I.V."/>
            <person name="Stajich J.E."/>
            <person name="Spatafora J.W."/>
        </authorList>
    </citation>
    <scope>NUCLEOTIDE SEQUENCE</scope>
    <source>
        <strain evidence="2">RSA 2281</strain>
    </source>
</reference>
<keyword evidence="1" id="KW-0812">Transmembrane</keyword>
<feature type="transmembrane region" description="Helical" evidence="1">
    <location>
        <begin position="77"/>
        <end position="100"/>
    </location>
</feature>
<name>A0AAD5KDC2_9FUNG</name>
<keyword evidence="3" id="KW-1185">Reference proteome</keyword>
<organism evidence="2 3">
    <name type="scientific">Phascolomyces articulosus</name>
    <dbReference type="NCBI Taxonomy" id="60185"/>
    <lineage>
        <taxon>Eukaryota</taxon>
        <taxon>Fungi</taxon>
        <taxon>Fungi incertae sedis</taxon>
        <taxon>Mucoromycota</taxon>
        <taxon>Mucoromycotina</taxon>
        <taxon>Mucoromycetes</taxon>
        <taxon>Mucorales</taxon>
        <taxon>Lichtheimiaceae</taxon>
        <taxon>Phascolomyces</taxon>
    </lineage>
</organism>
<gene>
    <name evidence="2" type="ORF">BDA99DRAFT_571136</name>
</gene>